<evidence type="ECO:0000313" key="3">
    <source>
        <dbReference type="Proteomes" id="UP000003412"/>
    </source>
</evidence>
<accession>A0ABN0BYP1</accession>
<dbReference type="PANTHER" id="PTHR30185:SF12">
    <property type="entry name" value="TRANSCRIPTIONAL REGULATOR MANR"/>
    <property type="match status" value="1"/>
</dbReference>
<dbReference type="PROSITE" id="PS51094">
    <property type="entry name" value="PTS_EIIA_TYPE_2"/>
    <property type="match status" value="1"/>
</dbReference>
<feature type="domain" description="PTS EIIA type-2" evidence="1">
    <location>
        <begin position="80"/>
        <end position="221"/>
    </location>
</feature>
<keyword evidence="3" id="KW-1185">Reference proteome</keyword>
<dbReference type="InterPro" id="IPR050661">
    <property type="entry name" value="BglG_antiterminators"/>
</dbReference>
<dbReference type="SUPFAM" id="SSF55804">
    <property type="entry name" value="Phoshotransferase/anion transport protein"/>
    <property type="match status" value="1"/>
</dbReference>
<dbReference type="Proteomes" id="UP000003412">
    <property type="component" value="Chromosome"/>
</dbReference>
<dbReference type="PANTHER" id="PTHR30185">
    <property type="entry name" value="CRYPTIC BETA-GLUCOSIDE BGL OPERON ANTITERMINATOR"/>
    <property type="match status" value="1"/>
</dbReference>
<reference evidence="2 3" key="1">
    <citation type="journal article" date="2010" name="Microbiol. Resour. Announc.">
        <title>Comparative genomics of the bacterial genus Listeria: Genome evolution is characterized by limited gene acquisition and limited gene loss.</title>
        <authorList>
            <person name="den Bakker H.C."/>
            <person name="Cummings C.A."/>
            <person name="Ferreira V."/>
            <person name="Vatta P."/>
            <person name="Orsi R.H."/>
            <person name="Degoricija L."/>
            <person name="Barker M."/>
            <person name="Petrauskene O."/>
            <person name="Furtado M.R."/>
            <person name="Wiedmann M."/>
        </authorList>
    </citation>
    <scope>NUCLEOTIDE SEQUENCE [LARGE SCALE GENOMIC DNA]</scope>
    <source>
        <strain evidence="2 3">FSL S4-120</strain>
    </source>
</reference>
<evidence type="ECO:0000259" key="1">
    <source>
        <dbReference type="PROSITE" id="PS51094"/>
    </source>
</evidence>
<gene>
    <name evidence="2" type="ORF">NT05LM_1123a</name>
</gene>
<feature type="non-terminal residue" evidence="2">
    <location>
        <position position="1"/>
    </location>
</feature>
<evidence type="ECO:0000313" key="2">
    <source>
        <dbReference type="EMBL" id="EFR88295.1"/>
    </source>
</evidence>
<dbReference type="InterPro" id="IPR016152">
    <property type="entry name" value="PTrfase/Anion_transptr"/>
</dbReference>
<dbReference type="Gene3D" id="3.40.930.10">
    <property type="entry name" value="Mannitol-specific EII, Chain A"/>
    <property type="match status" value="1"/>
</dbReference>
<proteinExistence type="predicted"/>
<protein>
    <submittedName>
        <fullName evidence="2">PRD/PTS system IIA 2 domain-containing protein</fullName>
    </submittedName>
</protein>
<dbReference type="Pfam" id="PF00359">
    <property type="entry name" value="PTS_EIIA_2"/>
    <property type="match status" value="1"/>
</dbReference>
<dbReference type="InterPro" id="IPR002178">
    <property type="entry name" value="PTS_EIIA_type-2_dom"/>
</dbReference>
<name>A0ABN0BYP1_9LIST</name>
<comment type="caution">
    <text evidence="2">The sequence shown here is derived from an EMBL/GenBank/DDBJ whole genome shotgun (WGS) entry which is preliminary data.</text>
</comment>
<dbReference type="EMBL" id="ADXF01000479">
    <property type="protein sequence ID" value="EFR88295.1"/>
    <property type="molecule type" value="Genomic_DNA"/>
</dbReference>
<organism evidence="2 3">
    <name type="scientific">Listeria marthii FSL S4-120</name>
    <dbReference type="NCBI Taxonomy" id="702457"/>
    <lineage>
        <taxon>Bacteria</taxon>
        <taxon>Bacillati</taxon>
        <taxon>Bacillota</taxon>
        <taxon>Bacilli</taxon>
        <taxon>Bacillales</taxon>
        <taxon>Listeriaceae</taxon>
        <taxon>Listeria</taxon>
    </lineage>
</organism>
<sequence length="226" mass="26135">LKKLQSLFENEATIRVMENEAYEEDFDIILTTNRDVALEKAGSIFIHPLLTTKDIKKITSRIRTKKKILENNILGQQIDHYIVRSLYSNQIDPSELTPAKIREQMISKMEKQTFVTTDFKEKVEKREQMAPTSFPSGIAIPHSIKNDALRSGVSIMTLQEPIYWNDVKVKIIALVAISKKDATEFNDFFEKFVEIVSEPINAKRLSMAESFEEFIQKLKMMIEESE</sequence>